<evidence type="ECO:0000259" key="3">
    <source>
        <dbReference type="PROSITE" id="PS50011"/>
    </source>
</evidence>
<dbReference type="InterPro" id="IPR011009">
    <property type="entry name" value="Kinase-like_dom_sf"/>
</dbReference>
<dbReference type="InterPro" id="IPR008271">
    <property type="entry name" value="Ser/Thr_kinase_AS"/>
</dbReference>
<evidence type="ECO:0000256" key="1">
    <source>
        <dbReference type="ARBA" id="ARBA00022741"/>
    </source>
</evidence>
<dbReference type="CDD" id="cd00180">
    <property type="entry name" value="PKc"/>
    <property type="match status" value="1"/>
</dbReference>
<evidence type="ECO:0000313" key="5">
    <source>
        <dbReference type="Proteomes" id="UP001642405"/>
    </source>
</evidence>
<accession>A0ABP0BC01</accession>
<name>A0ABP0BC01_9PEZI</name>
<dbReference type="Proteomes" id="UP001642405">
    <property type="component" value="Unassembled WGS sequence"/>
</dbReference>
<evidence type="ECO:0000256" key="2">
    <source>
        <dbReference type="ARBA" id="ARBA00022840"/>
    </source>
</evidence>
<keyword evidence="5" id="KW-1185">Reference proteome</keyword>
<dbReference type="PROSITE" id="PS50011">
    <property type="entry name" value="PROTEIN_KINASE_DOM"/>
    <property type="match status" value="1"/>
</dbReference>
<gene>
    <name evidence="4" type="ORF">SCUCBS95973_003025</name>
</gene>
<dbReference type="PANTHER" id="PTHR27001:SF931">
    <property type="entry name" value="OS11G0664100 PROTEIN"/>
    <property type="match status" value="1"/>
</dbReference>
<dbReference type="PROSITE" id="PS00108">
    <property type="entry name" value="PROTEIN_KINASE_ST"/>
    <property type="match status" value="1"/>
</dbReference>
<dbReference type="InterPro" id="IPR000719">
    <property type="entry name" value="Prot_kinase_dom"/>
</dbReference>
<feature type="domain" description="Protein kinase" evidence="3">
    <location>
        <begin position="16"/>
        <end position="267"/>
    </location>
</feature>
<proteinExistence type="predicted"/>
<sequence length="267" mass="30339">MDKIWREGFTKDEMFELLLSRVGIGQTGLVMAEPDGNSVRKAPIPWHSDNYQVFELKQLRREIEIYHALPSEHPRLVRLLSYTDDGQRDVSLILERMPQGRLDEYLVGGCNHTKPSEEQLARGRAIPLRQRCSWALEMADGLAMLHAHEVVHGDFKPENMVLDSRFRLRLIDFSGSSLRGSPALTLESAPYYMPRTADARIVGDMGCSVTTDLFALGSSLFHVEVGFAPWHPLRHRDVEERYERGEFPDLQTAGLDGAALPLTRSRR</sequence>
<comment type="caution">
    <text evidence="4">The sequence shown here is derived from an EMBL/GenBank/DDBJ whole genome shotgun (WGS) entry which is preliminary data.</text>
</comment>
<keyword evidence="2" id="KW-0067">ATP-binding</keyword>
<dbReference type="PANTHER" id="PTHR27001">
    <property type="entry name" value="OS01G0253100 PROTEIN"/>
    <property type="match status" value="1"/>
</dbReference>
<organism evidence="4 5">
    <name type="scientific">Sporothrix curviconia</name>
    <dbReference type="NCBI Taxonomy" id="1260050"/>
    <lineage>
        <taxon>Eukaryota</taxon>
        <taxon>Fungi</taxon>
        <taxon>Dikarya</taxon>
        <taxon>Ascomycota</taxon>
        <taxon>Pezizomycotina</taxon>
        <taxon>Sordariomycetes</taxon>
        <taxon>Sordariomycetidae</taxon>
        <taxon>Ophiostomatales</taxon>
        <taxon>Ophiostomataceae</taxon>
        <taxon>Sporothrix</taxon>
    </lineage>
</organism>
<dbReference type="Pfam" id="PF00069">
    <property type="entry name" value="Pkinase"/>
    <property type="match status" value="1"/>
</dbReference>
<protein>
    <recommendedName>
        <fullName evidence="3">Protein kinase domain-containing protein</fullName>
    </recommendedName>
</protein>
<reference evidence="4 5" key="1">
    <citation type="submission" date="2024-01" db="EMBL/GenBank/DDBJ databases">
        <authorList>
            <person name="Allen C."/>
            <person name="Tagirdzhanova G."/>
        </authorList>
    </citation>
    <scope>NUCLEOTIDE SEQUENCE [LARGE SCALE GENOMIC DNA]</scope>
</reference>
<keyword evidence="1" id="KW-0547">Nucleotide-binding</keyword>
<evidence type="ECO:0000313" key="4">
    <source>
        <dbReference type="EMBL" id="CAK7217066.1"/>
    </source>
</evidence>
<dbReference type="EMBL" id="CAWUHB010000012">
    <property type="protein sequence ID" value="CAK7217066.1"/>
    <property type="molecule type" value="Genomic_DNA"/>
</dbReference>
<dbReference type="SUPFAM" id="SSF56112">
    <property type="entry name" value="Protein kinase-like (PK-like)"/>
    <property type="match status" value="1"/>
</dbReference>
<dbReference type="Gene3D" id="1.10.510.10">
    <property type="entry name" value="Transferase(Phosphotransferase) domain 1"/>
    <property type="match status" value="1"/>
</dbReference>